<keyword evidence="4" id="KW-0547">Nucleotide-binding</keyword>
<protein>
    <submittedName>
        <fullName evidence="9">Nickel ABC transporter ATP-binding protein</fullName>
        <ecNumber evidence="9">3.6.3.-</ecNumber>
    </submittedName>
</protein>
<organism evidence="9 10">
    <name type="scientific">Candidatus Magnetominusculus xianensis</name>
    <dbReference type="NCBI Taxonomy" id="1748249"/>
    <lineage>
        <taxon>Bacteria</taxon>
        <taxon>Pseudomonadati</taxon>
        <taxon>Nitrospirota</taxon>
        <taxon>Nitrospiria</taxon>
        <taxon>Nitrospirales</taxon>
        <taxon>Nitrospiraceae</taxon>
        <taxon>Candidatus Magnetominusculus</taxon>
    </lineage>
</organism>
<evidence type="ECO:0000259" key="8">
    <source>
        <dbReference type="PROSITE" id="PS50893"/>
    </source>
</evidence>
<dbReference type="SUPFAM" id="SSF52540">
    <property type="entry name" value="P-loop containing nucleoside triphosphate hydrolases"/>
    <property type="match status" value="1"/>
</dbReference>
<dbReference type="EC" id="3.6.3.-" evidence="9"/>
<evidence type="ECO:0000256" key="5">
    <source>
        <dbReference type="ARBA" id="ARBA00022840"/>
    </source>
</evidence>
<keyword evidence="2" id="KW-0813">Transport</keyword>
<dbReference type="InterPro" id="IPR003439">
    <property type="entry name" value="ABC_transporter-like_ATP-bd"/>
</dbReference>
<dbReference type="InterPro" id="IPR015856">
    <property type="entry name" value="ABC_transpr_CbiO/EcfA_su"/>
</dbReference>
<dbReference type="RefSeq" id="WP_085051684.1">
    <property type="nucleotide sequence ID" value="NZ_LNQR01000034.1"/>
</dbReference>
<dbReference type="InterPro" id="IPR017871">
    <property type="entry name" value="ABC_transporter-like_CS"/>
</dbReference>
<keyword evidence="10" id="KW-1185">Reference proteome</keyword>
<proteinExistence type="predicted"/>
<dbReference type="Pfam" id="PF00005">
    <property type="entry name" value="ABC_tran"/>
    <property type="match status" value="1"/>
</dbReference>
<keyword evidence="6" id="KW-1278">Translocase</keyword>
<feature type="domain" description="ABC transporter" evidence="8">
    <location>
        <begin position="5"/>
        <end position="244"/>
    </location>
</feature>
<comment type="caution">
    <text evidence="9">The sequence shown here is derived from an EMBL/GenBank/DDBJ whole genome shotgun (WGS) entry which is preliminary data.</text>
</comment>
<dbReference type="InterPro" id="IPR003593">
    <property type="entry name" value="AAA+_ATPase"/>
</dbReference>
<evidence type="ECO:0000256" key="3">
    <source>
        <dbReference type="ARBA" id="ARBA00022475"/>
    </source>
</evidence>
<dbReference type="InterPro" id="IPR050095">
    <property type="entry name" value="ECF_ABC_transporter_ATP-bd"/>
</dbReference>
<sequence length="269" mass="29327">METVLALRGAAYKYYEKITALDGVSLSIESGQRVTVIGANGSGKSSLLQVLAGLMFPQSGEVLFKGEPFTEKSFKDAAFLRHFRSAVGYVFQDSDVQLFCPSVFDELVFGPLQMGMDEQEASGRAEEIMMMLGIGALRDRPPYMLSGGEKKKAAIGSVLTMNPEIILLDEPTTGLDPRTQAFLVELLFTLNDAGKTIVLSTHDLALVEELQGETVVLSEGHTIERTGSAGAILADEEMLLRVNLIHEHFHRHKDSGGTITHVHRHAHGD</sequence>
<dbReference type="GO" id="GO:0016787">
    <property type="term" value="F:hydrolase activity"/>
    <property type="evidence" value="ECO:0007669"/>
    <property type="project" value="UniProtKB-KW"/>
</dbReference>
<dbReference type="Proteomes" id="UP000060487">
    <property type="component" value="Unassembled WGS sequence"/>
</dbReference>
<dbReference type="CDD" id="cd03225">
    <property type="entry name" value="ABC_cobalt_CbiO_domain1"/>
    <property type="match status" value="1"/>
</dbReference>
<dbReference type="InterPro" id="IPR027417">
    <property type="entry name" value="P-loop_NTPase"/>
</dbReference>
<dbReference type="PROSITE" id="PS00211">
    <property type="entry name" value="ABC_TRANSPORTER_1"/>
    <property type="match status" value="1"/>
</dbReference>
<evidence type="ECO:0000256" key="6">
    <source>
        <dbReference type="ARBA" id="ARBA00022967"/>
    </source>
</evidence>
<dbReference type="SMART" id="SM00382">
    <property type="entry name" value="AAA"/>
    <property type="match status" value="1"/>
</dbReference>
<evidence type="ECO:0000313" key="10">
    <source>
        <dbReference type="Proteomes" id="UP000060487"/>
    </source>
</evidence>
<evidence type="ECO:0000313" key="9">
    <source>
        <dbReference type="EMBL" id="KWT90951.1"/>
    </source>
</evidence>
<dbReference type="PROSITE" id="PS50893">
    <property type="entry name" value="ABC_TRANSPORTER_2"/>
    <property type="match status" value="1"/>
</dbReference>
<name>A0ABR5SH01_9BACT</name>
<keyword evidence="7" id="KW-0472">Membrane</keyword>
<dbReference type="EMBL" id="LNQR01000034">
    <property type="protein sequence ID" value="KWT90951.1"/>
    <property type="molecule type" value="Genomic_DNA"/>
</dbReference>
<evidence type="ECO:0000256" key="4">
    <source>
        <dbReference type="ARBA" id="ARBA00022741"/>
    </source>
</evidence>
<keyword evidence="3" id="KW-1003">Cell membrane</keyword>
<dbReference type="Gene3D" id="3.40.50.300">
    <property type="entry name" value="P-loop containing nucleotide triphosphate hydrolases"/>
    <property type="match status" value="1"/>
</dbReference>
<dbReference type="PANTHER" id="PTHR43553:SF27">
    <property type="entry name" value="ENERGY-COUPLING FACTOR TRANSPORTER ATP-BINDING PROTEIN ECFA2"/>
    <property type="match status" value="1"/>
</dbReference>
<dbReference type="PANTHER" id="PTHR43553">
    <property type="entry name" value="HEAVY METAL TRANSPORTER"/>
    <property type="match status" value="1"/>
</dbReference>
<keyword evidence="5 9" id="KW-0067">ATP-binding</keyword>
<evidence type="ECO:0000256" key="7">
    <source>
        <dbReference type="ARBA" id="ARBA00023136"/>
    </source>
</evidence>
<comment type="subcellular location">
    <subcellularLocation>
        <location evidence="1">Cell membrane</location>
        <topology evidence="1">Peripheral membrane protein</topology>
    </subcellularLocation>
</comment>
<keyword evidence="9" id="KW-0378">Hydrolase</keyword>
<accession>A0ABR5SH01</accession>
<gene>
    <name evidence="9" type="ORF">ASN18_1035</name>
</gene>
<evidence type="ECO:0000256" key="1">
    <source>
        <dbReference type="ARBA" id="ARBA00004202"/>
    </source>
</evidence>
<dbReference type="GO" id="GO:0005524">
    <property type="term" value="F:ATP binding"/>
    <property type="evidence" value="ECO:0007669"/>
    <property type="project" value="UniProtKB-KW"/>
</dbReference>
<evidence type="ECO:0000256" key="2">
    <source>
        <dbReference type="ARBA" id="ARBA00022448"/>
    </source>
</evidence>
<reference evidence="9 10" key="1">
    <citation type="submission" date="2015-11" db="EMBL/GenBank/DDBJ databases">
        <authorList>
            <person name="Lin W."/>
        </authorList>
    </citation>
    <scope>NUCLEOTIDE SEQUENCE [LARGE SCALE GENOMIC DNA]</scope>
    <source>
        <strain evidence="9 10">HCH-1</strain>
    </source>
</reference>